<dbReference type="Proteomes" id="UP000766904">
    <property type="component" value="Unassembled WGS sequence"/>
</dbReference>
<feature type="transmembrane region" description="Helical" evidence="1">
    <location>
        <begin position="44"/>
        <end position="62"/>
    </location>
</feature>
<accession>A0A8J8PZV7</accession>
<keyword evidence="3" id="KW-1185">Reference proteome</keyword>
<keyword evidence="1" id="KW-0472">Membrane</keyword>
<name>A0A8J8PZV7_9EURY</name>
<dbReference type="OrthoDB" id="199479at2157"/>
<evidence type="ECO:0008006" key="4">
    <source>
        <dbReference type="Google" id="ProtNLM"/>
    </source>
</evidence>
<evidence type="ECO:0000256" key="1">
    <source>
        <dbReference type="SAM" id="Phobius"/>
    </source>
</evidence>
<proteinExistence type="predicted"/>
<keyword evidence="1" id="KW-0812">Transmembrane</keyword>
<sequence length="196" mass="21295">MAYYHWPSAFSPLSNFHSDLGGTMASDRGANTALGAQFYDAGQVFQGLALILFVGGLYVYYTRNRRRQAVLVAGQLAGIFVGIALIMNGIYSADFDGHAAWVIPLFLALSATLVLTNIALYGHPEFPRSAAIYGGFVGLIPPMMLYVTTPMLESPFVVEWILIYGAMLWVLLVIINVLLGEVLESDHGTGEVTDVK</sequence>
<comment type="caution">
    <text evidence="2">The sequence shown here is derived from an EMBL/GenBank/DDBJ whole genome shotgun (WGS) entry which is preliminary data.</text>
</comment>
<protein>
    <recommendedName>
        <fullName evidence="4">DUF998 domain-containing protein</fullName>
    </recommendedName>
</protein>
<evidence type="ECO:0000313" key="2">
    <source>
        <dbReference type="EMBL" id="TYL35823.1"/>
    </source>
</evidence>
<keyword evidence="1" id="KW-1133">Transmembrane helix</keyword>
<gene>
    <name evidence="2" type="ORF">CV102_25780</name>
</gene>
<organism evidence="2 3">
    <name type="scientific">Natronococcus pandeyae</name>
    <dbReference type="NCBI Taxonomy" id="2055836"/>
    <lineage>
        <taxon>Archaea</taxon>
        <taxon>Methanobacteriati</taxon>
        <taxon>Methanobacteriota</taxon>
        <taxon>Stenosarchaea group</taxon>
        <taxon>Halobacteria</taxon>
        <taxon>Halobacteriales</taxon>
        <taxon>Natrialbaceae</taxon>
        <taxon>Natronococcus</taxon>
    </lineage>
</organism>
<evidence type="ECO:0000313" key="3">
    <source>
        <dbReference type="Proteomes" id="UP000766904"/>
    </source>
</evidence>
<feature type="transmembrane region" description="Helical" evidence="1">
    <location>
        <begin position="69"/>
        <end position="93"/>
    </location>
</feature>
<feature type="transmembrane region" description="Helical" evidence="1">
    <location>
        <begin position="99"/>
        <end position="118"/>
    </location>
</feature>
<feature type="transmembrane region" description="Helical" evidence="1">
    <location>
        <begin position="160"/>
        <end position="179"/>
    </location>
</feature>
<feature type="transmembrane region" description="Helical" evidence="1">
    <location>
        <begin position="130"/>
        <end position="148"/>
    </location>
</feature>
<dbReference type="AlphaFoldDB" id="A0A8J8PZV7"/>
<reference evidence="2" key="1">
    <citation type="submission" date="2017-11" db="EMBL/GenBank/DDBJ databases">
        <authorList>
            <person name="Kajale S.C."/>
            <person name="Sharma A."/>
        </authorList>
    </citation>
    <scope>NUCLEOTIDE SEQUENCE</scope>
    <source>
        <strain evidence="2">LS1_42</strain>
    </source>
</reference>
<dbReference type="EMBL" id="PHNJ01000038">
    <property type="protein sequence ID" value="TYL35823.1"/>
    <property type="molecule type" value="Genomic_DNA"/>
</dbReference>